<dbReference type="Pfam" id="PF09497">
    <property type="entry name" value="Med12"/>
    <property type="match status" value="1"/>
</dbReference>
<keyword evidence="5" id="KW-0539">Nucleus</keyword>
<feature type="region of interest" description="Disordered" evidence="6">
    <location>
        <begin position="1628"/>
        <end position="1648"/>
    </location>
</feature>
<feature type="compositionally biased region" description="Pro residues" evidence="6">
    <location>
        <begin position="1635"/>
        <end position="1648"/>
    </location>
</feature>
<dbReference type="InterPro" id="IPR019035">
    <property type="entry name" value="Mediator_Med12"/>
</dbReference>
<evidence type="ECO:0000256" key="4">
    <source>
        <dbReference type="ARBA" id="ARBA00023163"/>
    </source>
</evidence>
<evidence type="ECO:0000313" key="9">
    <source>
        <dbReference type="Proteomes" id="UP000054558"/>
    </source>
</evidence>
<comment type="similarity">
    <text evidence="2">Belongs to the Mediator complex subunit 12 family.</text>
</comment>
<feature type="compositionally biased region" description="Basic and acidic residues" evidence="6">
    <location>
        <begin position="735"/>
        <end position="754"/>
    </location>
</feature>
<evidence type="ECO:0000256" key="5">
    <source>
        <dbReference type="ARBA" id="ARBA00023242"/>
    </source>
</evidence>
<comment type="subcellular location">
    <subcellularLocation>
        <location evidence="1">Nucleus</location>
    </subcellularLocation>
</comment>
<feature type="region of interest" description="Disordered" evidence="6">
    <location>
        <begin position="1718"/>
        <end position="1739"/>
    </location>
</feature>
<evidence type="ECO:0000256" key="3">
    <source>
        <dbReference type="ARBA" id="ARBA00023015"/>
    </source>
</evidence>
<feature type="region of interest" description="Disordered" evidence="6">
    <location>
        <begin position="515"/>
        <end position="535"/>
    </location>
</feature>
<evidence type="ECO:0000259" key="7">
    <source>
        <dbReference type="SMART" id="SM01281"/>
    </source>
</evidence>
<dbReference type="STRING" id="105231.A0A1Y1IMN0"/>
<feature type="compositionally biased region" description="Basic and acidic residues" evidence="6">
    <location>
        <begin position="1"/>
        <end position="11"/>
    </location>
</feature>
<dbReference type="EMBL" id="DF237726">
    <property type="protein sequence ID" value="GAQ91392.1"/>
    <property type="molecule type" value="Genomic_DNA"/>
</dbReference>
<dbReference type="GO" id="GO:0016592">
    <property type="term" value="C:mediator complex"/>
    <property type="evidence" value="ECO:0007669"/>
    <property type="project" value="InterPro"/>
</dbReference>
<evidence type="ECO:0000256" key="6">
    <source>
        <dbReference type="SAM" id="MobiDB-lite"/>
    </source>
</evidence>
<evidence type="ECO:0000313" key="8">
    <source>
        <dbReference type="EMBL" id="GAQ91392.1"/>
    </source>
</evidence>
<keyword evidence="9" id="KW-1185">Reference proteome</keyword>
<feature type="region of interest" description="Disordered" evidence="6">
    <location>
        <begin position="1"/>
        <end position="55"/>
    </location>
</feature>
<feature type="region of interest" description="Disordered" evidence="6">
    <location>
        <begin position="684"/>
        <end position="708"/>
    </location>
</feature>
<sequence>MQRGGAREEAANQRSQRRAHDPPQLQPYVLSSDREPLNSRLGPADFYPPSSDDPELVLSRETVSAGYKEAVPAIEESREVLYSLVSAQALWTRQGLQRCRAALRARFRALASTLARKRKAGQVFGVPLAGPLLARPGAHPEVKPAPSEEARQRWLAEVALGKPLRQLADSVPAGFYGRPLVEGILRARLPVGRATWVVKVCYLGQAKRTDAWTRDLLAALDDALAQAAGEAHSAGGAAGKLGRLSFSPVTSPLAGQSSPGAGGGLGGGLPGEQWAQLMALAVAHCGEGLVNSTALGEWVLAQFGDMGRGVARVGLLLPLVEALLDGALWATPQTHLEQITGAALSSLEQLCLMEEAPDRASAVSDSQVALRLGGLVRCVLVASPDSFLGVGALPLPSYMLSCGKRPGVVEGKGEGALVAYQDTEVLEEVQRGVLRKRALLAAAVNPIVLRNNEAKVIAALDKALLLGDVGAACTSFSDPLVSRDWDGGEEWEGRGKLRAAVGLVCEWAIHPSRNEAEKTGGVGSGQERLSEEPVEGGLLRSDDAAHSCVAVTGTLALARVYLAAAILWRLSKEQTGSSREPEARADLLHELLVDWLQRCEAPTTDVGQGLQEALLAELVRRGLLDPVRFARQLVADGALERRASASERACARKLRGCLEQLPAGEEVNRDGKSELQMERRAALAAGQRKLRGGGAKLEQSGEEERRRQRARVERAIRAVLELPGSRDGSGNNEGAEARHRPAKRQKMEHSVGKERGTELVAVDRWWLRKSAENDWRVQEVSGTREDMIEDLRKEEGRGAMEVDGTPLGTAGLGRIQEDPSVWSWGEVEGAIGGLPFLDKREVGSWVVESIRAALSGEGEQTQGHTSGAWRGQHEAAGREEEVRWHDRKSEKAGMAEHSEVWSEAEPEVSLGTGGSWAGGVVRCPVLLRGAYLLDALQQHGALLDLLLDHLASNRSSDKTHGAQDLASPPGGAKQEAACPDECLLALLLLYAPLFAAMDRLPDLLSALVSRGCQGAMRTREAAAGLMARLRVQYGQLQDVRAWEAAARARPECSTVWEAVGNAGRTLPLGSVLGVDVVVTEQLQNRCRSGLAMETGGPAQLARMCRADINRNEGPHQSSWTERSAESRMDELACRVGARLRGVLGGDVGSAAGVAAVVGALVEAAADGLVAEAGGPGEGGVQDLVKRQRRGASLLAFCISVLRRFRGLSAGPTFQSGVVHALVHTVQAAQPAPVPVVALPYAHMSPETPDLGPETTGEAAGDPAGELSEAVRAAMALAVAEALLAEGWLELRTLLEALHLGNTLVSVHLRSVGPPPDVGAARAAVLWFRLLLGGVCSGGTADAVGGAVTALVEGPHPWFLLRARALLPADAVYAPLSALLRLTFDVRGSLGGPEMQLLKAEAAAALAEALQGDHVRDCLLADSGRLLALMRSDSAQAAAAVGVDAQRTSGEVGSWQAAALALLPLHGTRLLAALLEGRAVAPETAGGETAEERVAALEGALVEGLLRSLEALAATTFHWQCLRVRLLLDQQVVLEKLRAGSTAVAALACVHSLDPAQLAECEKTFTTAVLTRLLLRPAAAPLYSQLAHALGRGFGDYLIQQVRWALEGADMLQGRKSLRQLLEASAARDGFRVRPSPAPTPASPPPTIPPFALERGLAELVLPLLAGSSSETCAGFAGELVRQLAALEAHISAAARHASKGPSGESSAPARGAAQWGKGLDGFAALPGSPRGGGGQWGPASEVAAPASVAALQTSLWLRLQFVLPMLPQIHADRDPTPRNMRLTLAPVLLRLLASPLVQEAPLIRTPSDPLPPDPERGYAEAAAAAAAAGAGEGLFGRLHAVLAALVSSTWAAWLKPPPGRGPAKPLRDVGPFDRHVAERMQAELDSLRGRLPAAVHQRLQAVLPCLPPHRCTIPTIAAVNKLSTGSSHLAQTGRGPLEGTANWATESGLEMDPWLLLEEGATGRSSNASSETSVAPKAAPWLKGAVRVARKELTYAPKEEEVED</sequence>
<feature type="region of interest" description="Disordered" evidence="6">
    <location>
        <begin position="723"/>
        <end position="754"/>
    </location>
</feature>
<dbReference type="OMA" id="QWHHAER"/>
<dbReference type="GO" id="GO:0003712">
    <property type="term" value="F:transcription coregulator activity"/>
    <property type="evidence" value="ECO:0007669"/>
    <property type="project" value="InterPro"/>
</dbReference>
<dbReference type="OrthoDB" id="20828at2759"/>
<proteinExistence type="inferred from homology"/>
<dbReference type="GO" id="GO:0006357">
    <property type="term" value="P:regulation of transcription by RNA polymerase II"/>
    <property type="evidence" value="ECO:0007669"/>
    <property type="project" value="InterPro"/>
</dbReference>
<evidence type="ECO:0000256" key="2">
    <source>
        <dbReference type="ARBA" id="ARBA00010289"/>
    </source>
</evidence>
<accession>A0A1Y1IMN0</accession>
<gene>
    <name evidence="8" type="ORF">KFL_007770030</name>
</gene>
<organism evidence="8 9">
    <name type="scientific">Klebsormidium nitens</name>
    <name type="common">Green alga</name>
    <name type="synonym">Ulothrix nitens</name>
    <dbReference type="NCBI Taxonomy" id="105231"/>
    <lineage>
        <taxon>Eukaryota</taxon>
        <taxon>Viridiplantae</taxon>
        <taxon>Streptophyta</taxon>
        <taxon>Klebsormidiophyceae</taxon>
        <taxon>Klebsormidiales</taxon>
        <taxon>Klebsormidiaceae</taxon>
        <taxon>Klebsormidium</taxon>
    </lineage>
</organism>
<reference evidence="8 9" key="1">
    <citation type="journal article" date="2014" name="Nat. Commun.">
        <title>Klebsormidium flaccidum genome reveals primary factors for plant terrestrial adaptation.</title>
        <authorList>
            <person name="Hori K."/>
            <person name="Maruyama F."/>
            <person name="Fujisawa T."/>
            <person name="Togashi T."/>
            <person name="Yamamoto N."/>
            <person name="Seo M."/>
            <person name="Sato S."/>
            <person name="Yamada T."/>
            <person name="Mori H."/>
            <person name="Tajima N."/>
            <person name="Moriyama T."/>
            <person name="Ikeuchi M."/>
            <person name="Watanabe M."/>
            <person name="Wada H."/>
            <person name="Kobayashi K."/>
            <person name="Saito M."/>
            <person name="Masuda T."/>
            <person name="Sasaki-Sekimoto Y."/>
            <person name="Mashiguchi K."/>
            <person name="Awai K."/>
            <person name="Shimojima M."/>
            <person name="Masuda S."/>
            <person name="Iwai M."/>
            <person name="Nobusawa T."/>
            <person name="Narise T."/>
            <person name="Kondo S."/>
            <person name="Saito H."/>
            <person name="Sato R."/>
            <person name="Murakawa M."/>
            <person name="Ihara Y."/>
            <person name="Oshima-Yamada Y."/>
            <person name="Ohtaka K."/>
            <person name="Satoh M."/>
            <person name="Sonobe K."/>
            <person name="Ishii M."/>
            <person name="Ohtani R."/>
            <person name="Kanamori-Sato M."/>
            <person name="Honoki R."/>
            <person name="Miyazaki D."/>
            <person name="Mochizuki H."/>
            <person name="Umetsu J."/>
            <person name="Higashi K."/>
            <person name="Shibata D."/>
            <person name="Kamiya Y."/>
            <person name="Sato N."/>
            <person name="Nakamura Y."/>
            <person name="Tabata S."/>
            <person name="Ida S."/>
            <person name="Kurokawa K."/>
            <person name="Ohta H."/>
        </authorList>
    </citation>
    <scope>NUCLEOTIDE SEQUENCE [LARGE SCALE GENOMIC DNA]</scope>
    <source>
        <strain evidence="8 9">NIES-2285</strain>
    </source>
</reference>
<protein>
    <recommendedName>
        <fullName evidence="7">Mediator complex subunit Med12 domain-containing protein</fullName>
    </recommendedName>
</protein>
<name>A0A1Y1IMN0_KLENI</name>
<dbReference type="SMART" id="SM01281">
    <property type="entry name" value="Med12"/>
    <property type="match status" value="1"/>
</dbReference>
<dbReference type="PANTHER" id="PTHR46567:SF1">
    <property type="entry name" value="MEDIATOR OF RNA POLYMERASE II TRANSCRIPTION SUBUNIT 12"/>
    <property type="match status" value="1"/>
</dbReference>
<dbReference type="Proteomes" id="UP000054558">
    <property type="component" value="Unassembled WGS sequence"/>
</dbReference>
<feature type="compositionally biased region" description="Basic and acidic residues" evidence="6">
    <location>
        <begin position="871"/>
        <end position="884"/>
    </location>
</feature>
<feature type="region of interest" description="Disordered" evidence="6">
    <location>
        <begin position="856"/>
        <end position="884"/>
    </location>
</feature>
<keyword evidence="4" id="KW-0804">Transcription</keyword>
<evidence type="ECO:0000256" key="1">
    <source>
        <dbReference type="ARBA" id="ARBA00004123"/>
    </source>
</evidence>
<dbReference type="PANTHER" id="PTHR46567">
    <property type="entry name" value="MEDIATOR OF RNA POLYMERASE II TRANSCRIPTION SUBUNIT 12"/>
    <property type="match status" value="1"/>
</dbReference>
<feature type="domain" description="Mediator complex subunit Med12" evidence="7">
    <location>
        <begin position="139"/>
        <end position="199"/>
    </location>
</feature>
<keyword evidence="3" id="KW-0805">Transcription regulation</keyword>